<gene>
    <name evidence="1" type="ORF">LCGC14_2919380</name>
</gene>
<protein>
    <submittedName>
        <fullName evidence="1">Uncharacterized protein</fullName>
    </submittedName>
</protein>
<evidence type="ECO:0000313" key="1">
    <source>
        <dbReference type="EMBL" id="KKK70896.1"/>
    </source>
</evidence>
<dbReference type="AlphaFoldDB" id="A0A0F9AFC2"/>
<name>A0A0F9AFC2_9ZZZZ</name>
<organism evidence="1">
    <name type="scientific">marine sediment metagenome</name>
    <dbReference type="NCBI Taxonomy" id="412755"/>
    <lineage>
        <taxon>unclassified sequences</taxon>
        <taxon>metagenomes</taxon>
        <taxon>ecological metagenomes</taxon>
    </lineage>
</organism>
<proteinExistence type="predicted"/>
<reference evidence="1" key="1">
    <citation type="journal article" date="2015" name="Nature">
        <title>Complex archaea that bridge the gap between prokaryotes and eukaryotes.</title>
        <authorList>
            <person name="Spang A."/>
            <person name="Saw J.H."/>
            <person name="Jorgensen S.L."/>
            <person name="Zaremba-Niedzwiedzka K."/>
            <person name="Martijn J."/>
            <person name="Lind A.E."/>
            <person name="van Eijk R."/>
            <person name="Schleper C."/>
            <person name="Guy L."/>
            <person name="Ettema T.J."/>
        </authorList>
    </citation>
    <scope>NUCLEOTIDE SEQUENCE</scope>
</reference>
<comment type="caution">
    <text evidence="1">The sequence shown here is derived from an EMBL/GenBank/DDBJ whole genome shotgun (WGS) entry which is preliminary data.</text>
</comment>
<sequence>MICKGCRAEEKSLDETARNHRVIGVMRVKVELATPHADDCPATIPALSVLRARRYRERFEQ</sequence>
<accession>A0A0F9AFC2</accession>
<dbReference type="EMBL" id="LAZR01057976">
    <property type="protein sequence ID" value="KKK70896.1"/>
    <property type="molecule type" value="Genomic_DNA"/>
</dbReference>